<proteinExistence type="predicted"/>
<organism evidence="1 2">
    <name type="scientific">Trichonephila clavata</name>
    <name type="common">Joro spider</name>
    <name type="synonym">Nephila clavata</name>
    <dbReference type="NCBI Taxonomy" id="2740835"/>
    <lineage>
        <taxon>Eukaryota</taxon>
        <taxon>Metazoa</taxon>
        <taxon>Ecdysozoa</taxon>
        <taxon>Arthropoda</taxon>
        <taxon>Chelicerata</taxon>
        <taxon>Arachnida</taxon>
        <taxon>Araneae</taxon>
        <taxon>Araneomorphae</taxon>
        <taxon>Entelegynae</taxon>
        <taxon>Araneoidea</taxon>
        <taxon>Nephilidae</taxon>
        <taxon>Trichonephila</taxon>
    </lineage>
</organism>
<name>A0A8X6EYY4_TRICU</name>
<reference evidence="1" key="1">
    <citation type="submission" date="2020-07" db="EMBL/GenBank/DDBJ databases">
        <title>Multicomponent nature underlies the extraordinary mechanical properties of spider dragline silk.</title>
        <authorList>
            <person name="Kono N."/>
            <person name="Nakamura H."/>
            <person name="Mori M."/>
            <person name="Yoshida Y."/>
            <person name="Ohtoshi R."/>
            <person name="Malay A.D."/>
            <person name="Moran D.A.P."/>
            <person name="Tomita M."/>
            <person name="Numata K."/>
            <person name="Arakawa K."/>
        </authorList>
    </citation>
    <scope>NUCLEOTIDE SEQUENCE</scope>
</reference>
<sequence length="175" mass="19838">EKVHENFYQAVVGSPSPIASPPEVNPERSISAKQVIYENFYQAVIGTLSPVASPPEADLEMSGGDGIGSETTHQFSVTRFWCFECRQCKPRKKGIMCLCFDGNFLCQDCDIERKKPEPAPPRFNKDWARAHPLCFACGFILPFDWRKSLFLCERCKLAMERLKEEQRKNAAKLGT</sequence>
<feature type="non-terminal residue" evidence="1">
    <location>
        <position position="175"/>
    </location>
</feature>
<dbReference type="AlphaFoldDB" id="A0A8X6EYY4"/>
<keyword evidence="2" id="KW-1185">Reference proteome</keyword>
<comment type="caution">
    <text evidence="1">The sequence shown here is derived from an EMBL/GenBank/DDBJ whole genome shotgun (WGS) entry which is preliminary data.</text>
</comment>
<dbReference type="EMBL" id="BMAO01000138">
    <property type="protein sequence ID" value="GFQ64694.1"/>
    <property type="molecule type" value="Genomic_DNA"/>
</dbReference>
<protein>
    <recommendedName>
        <fullName evidence="3">Zinc finger protein</fullName>
    </recommendedName>
</protein>
<evidence type="ECO:0000313" key="2">
    <source>
        <dbReference type="Proteomes" id="UP000887116"/>
    </source>
</evidence>
<accession>A0A8X6EYY4</accession>
<dbReference type="Proteomes" id="UP000887116">
    <property type="component" value="Unassembled WGS sequence"/>
</dbReference>
<gene>
    <name evidence="1" type="ORF">TNCT_4571</name>
</gene>
<evidence type="ECO:0000313" key="1">
    <source>
        <dbReference type="EMBL" id="GFQ64694.1"/>
    </source>
</evidence>
<dbReference type="OrthoDB" id="10558269at2759"/>
<evidence type="ECO:0008006" key="3">
    <source>
        <dbReference type="Google" id="ProtNLM"/>
    </source>
</evidence>